<keyword evidence="9" id="KW-0414">Isoprene biosynthesis</keyword>
<feature type="domain" description="GHMP kinase N-terminal" evidence="10">
    <location>
        <begin position="67"/>
        <end position="142"/>
    </location>
</feature>
<dbReference type="UniPathway" id="UPA00056">
    <property type="reaction ID" value="UER00094"/>
</dbReference>
<dbReference type="GO" id="GO:0019288">
    <property type="term" value="P:isopentenyl diphosphate biosynthetic process, methylerythritol 4-phosphate pathway"/>
    <property type="evidence" value="ECO:0007669"/>
    <property type="project" value="UniProtKB-UniRule"/>
</dbReference>
<comment type="caution">
    <text evidence="12">The sequence shown here is derived from an EMBL/GenBank/DDBJ whole genome shotgun (WGS) entry which is preliminary data.</text>
</comment>
<evidence type="ECO:0000259" key="10">
    <source>
        <dbReference type="Pfam" id="PF00288"/>
    </source>
</evidence>
<feature type="binding site" evidence="9">
    <location>
        <begin position="95"/>
        <end position="105"/>
    </location>
    <ligand>
        <name>ATP</name>
        <dbReference type="ChEBI" id="CHEBI:30616"/>
    </ligand>
</feature>
<dbReference type="Proteomes" id="UP000305848">
    <property type="component" value="Unassembled WGS sequence"/>
</dbReference>
<dbReference type="SUPFAM" id="SSF55060">
    <property type="entry name" value="GHMP Kinase, C-terminal domain"/>
    <property type="match status" value="1"/>
</dbReference>
<dbReference type="Pfam" id="PF00288">
    <property type="entry name" value="GHMP_kinases_N"/>
    <property type="match status" value="1"/>
</dbReference>
<keyword evidence="4 9" id="KW-0808">Transferase</keyword>
<evidence type="ECO:0000256" key="6">
    <source>
        <dbReference type="ARBA" id="ARBA00022777"/>
    </source>
</evidence>
<feature type="active site" evidence="9">
    <location>
        <position position="137"/>
    </location>
</feature>
<comment type="function">
    <text evidence="9">Catalyzes the phosphorylation of the position 2 hydroxy group of 4-diphosphocytidyl-2C-methyl-D-erythritol.</text>
</comment>
<dbReference type="EMBL" id="SZQL01000022">
    <property type="protein sequence ID" value="TKK65324.1"/>
    <property type="molecule type" value="Genomic_DNA"/>
</dbReference>
<evidence type="ECO:0000259" key="11">
    <source>
        <dbReference type="Pfam" id="PF08544"/>
    </source>
</evidence>
<dbReference type="NCBIfam" id="TIGR00154">
    <property type="entry name" value="ispE"/>
    <property type="match status" value="1"/>
</dbReference>
<dbReference type="SUPFAM" id="SSF54211">
    <property type="entry name" value="Ribosomal protein S5 domain 2-like"/>
    <property type="match status" value="1"/>
</dbReference>
<dbReference type="OrthoDB" id="9809438at2"/>
<name>A0A4U3KUV8_9BACT</name>
<dbReference type="InterPro" id="IPR020568">
    <property type="entry name" value="Ribosomal_Su5_D2-typ_SF"/>
</dbReference>
<keyword evidence="5 9" id="KW-0547">Nucleotide-binding</keyword>
<feature type="domain" description="GHMP kinase C-terminal" evidence="11">
    <location>
        <begin position="210"/>
        <end position="255"/>
    </location>
</feature>
<evidence type="ECO:0000256" key="2">
    <source>
        <dbReference type="ARBA" id="ARBA00012052"/>
    </source>
</evidence>
<dbReference type="InterPro" id="IPR014721">
    <property type="entry name" value="Ribsml_uS5_D2-typ_fold_subgr"/>
</dbReference>
<dbReference type="Gene3D" id="3.30.230.10">
    <property type="match status" value="1"/>
</dbReference>
<dbReference type="InterPro" id="IPR006204">
    <property type="entry name" value="GHMP_kinase_N_dom"/>
</dbReference>
<comment type="pathway">
    <text evidence="9">Isoprenoid biosynthesis; isopentenyl diphosphate biosynthesis via DXP pathway; isopentenyl diphosphate from 1-deoxy-D-xylulose 5-phosphate: step 3/6.</text>
</comment>
<dbReference type="HAMAP" id="MF_00061">
    <property type="entry name" value="IspE"/>
    <property type="match status" value="1"/>
</dbReference>
<dbReference type="PANTHER" id="PTHR43527:SF2">
    <property type="entry name" value="4-DIPHOSPHOCYTIDYL-2-C-METHYL-D-ERYTHRITOL KINASE, CHLOROPLASTIC"/>
    <property type="match status" value="1"/>
</dbReference>
<organism evidence="12 13">
    <name type="scientific">Ilyomonas limi</name>
    <dbReference type="NCBI Taxonomy" id="2575867"/>
    <lineage>
        <taxon>Bacteria</taxon>
        <taxon>Pseudomonadati</taxon>
        <taxon>Bacteroidota</taxon>
        <taxon>Chitinophagia</taxon>
        <taxon>Chitinophagales</taxon>
        <taxon>Chitinophagaceae</taxon>
        <taxon>Ilyomonas</taxon>
    </lineage>
</organism>
<evidence type="ECO:0000256" key="5">
    <source>
        <dbReference type="ARBA" id="ARBA00022741"/>
    </source>
</evidence>
<reference evidence="12 13" key="1">
    <citation type="submission" date="2019-05" db="EMBL/GenBank/DDBJ databases">
        <title>Panacibacter sp. strain 17mud1-8 Genome sequencing and assembly.</title>
        <authorList>
            <person name="Chhetri G."/>
        </authorList>
    </citation>
    <scope>NUCLEOTIDE SEQUENCE [LARGE SCALE GENOMIC DNA]</scope>
    <source>
        <strain evidence="12 13">17mud1-8</strain>
    </source>
</reference>
<dbReference type="InterPro" id="IPR036554">
    <property type="entry name" value="GHMP_kinase_C_sf"/>
</dbReference>
<dbReference type="InterPro" id="IPR013750">
    <property type="entry name" value="GHMP_kinase_C_dom"/>
</dbReference>
<evidence type="ECO:0000256" key="7">
    <source>
        <dbReference type="ARBA" id="ARBA00022840"/>
    </source>
</evidence>
<accession>A0A4U3KUV8</accession>
<dbReference type="EC" id="2.7.1.148" evidence="2 9"/>
<dbReference type="AlphaFoldDB" id="A0A4U3KUV8"/>
<dbReference type="GO" id="GO:0016114">
    <property type="term" value="P:terpenoid biosynthetic process"/>
    <property type="evidence" value="ECO:0007669"/>
    <property type="project" value="UniProtKB-UniRule"/>
</dbReference>
<dbReference type="Pfam" id="PF08544">
    <property type="entry name" value="GHMP_kinases_C"/>
    <property type="match status" value="1"/>
</dbReference>
<gene>
    <name evidence="9" type="primary">ispE</name>
    <name evidence="12" type="ORF">FC093_20430</name>
</gene>
<comment type="catalytic activity">
    <reaction evidence="9">
        <text>4-CDP-2-C-methyl-D-erythritol + ATP = 4-CDP-2-C-methyl-D-erythritol 2-phosphate + ADP + H(+)</text>
        <dbReference type="Rhea" id="RHEA:18437"/>
        <dbReference type="ChEBI" id="CHEBI:15378"/>
        <dbReference type="ChEBI" id="CHEBI:30616"/>
        <dbReference type="ChEBI" id="CHEBI:57823"/>
        <dbReference type="ChEBI" id="CHEBI:57919"/>
        <dbReference type="ChEBI" id="CHEBI:456216"/>
        <dbReference type="EC" id="2.7.1.148"/>
    </reaction>
</comment>
<dbReference type="InterPro" id="IPR004424">
    <property type="entry name" value="IspE"/>
</dbReference>
<dbReference type="PANTHER" id="PTHR43527">
    <property type="entry name" value="4-DIPHOSPHOCYTIDYL-2-C-METHYL-D-ERYTHRITOL KINASE, CHLOROPLASTIC"/>
    <property type="match status" value="1"/>
</dbReference>
<evidence type="ECO:0000256" key="8">
    <source>
        <dbReference type="ARBA" id="ARBA00032554"/>
    </source>
</evidence>
<dbReference type="PIRSF" id="PIRSF010376">
    <property type="entry name" value="IspE"/>
    <property type="match status" value="1"/>
</dbReference>
<feature type="active site" evidence="9">
    <location>
        <position position="8"/>
    </location>
</feature>
<keyword evidence="7 9" id="KW-0067">ATP-binding</keyword>
<evidence type="ECO:0000256" key="1">
    <source>
        <dbReference type="ARBA" id="ARBA00009684"/>
    </source>
</evidence>
<keyword evidence="13" id="KW-1185">Reference proteome</keyword>
<sequence>MVTFPNCKINIGLHIIGKRGDGFHNLETVFYPLPLYDCLEIITLPNNEKWPVLTMSGLSIDGTAANNICLKAWQLLKSDFTQLPAVAIHLHKAIPMGAGLGGGSADGAFMLKMLNEKCNLQLSEQQLIQYALQLGSDCPFFIINTPCFGSGRGEVLQPIHLNLSAYYFVIINPAIHVNTGWAFQQLQIQTPAYPLLEAIQHPVDTWKASIVNDFEKVVATQYPAIAQVKETLYRHGAVYASMTGSGSTIFGLFAGKPSLPAFPDEYVVKVIPPNEG</sequence>
<dbReference type="GO" id="GO:0005524">
    <property type="term" value="F:ATP binding"/>
    <property type="evidence" value="ECO:0007669"/>
    <property type="project" value="UniProtKB-UniRule"/>
</dbReference>
<evidence type="ECO:0000256" key="9">
    <source>
        <dbReference type="HAMAP-Rule" id="MF_00061"/>
    </source>
</evidence>
<dbReference type="GO" id="GO:0050515">
    <property type="term" value="F:4-(cytidine 5'-diphospho)-2-C-methyl-D-erythritol kinase activity"/>
    <property type="evidence" value="ECO:0007669"/>
    <property type="project" value="UniProtKB-UniRule"/>
</dbReference>
<dbReference type="RefSeq" id="WP_137263671.1">
    <property type="nucleotide sequence ID" value="NZ_SZQL01000022.1"/>
</dbReference>
<evidence type="ECO:0000313" key="12">
    <source>
        <dbReference type="EMBL" id="TKK65324.1"/>
    </source>
</evidence>
<dbReference type="Gene3D" id="3.30.70.890">
    <property type="entry name" value="GHMP kinase, C-terminal domain"/>
    <property type="match status" value="1"/>
</dbReference>
<keyword evidence="6 9" id="KW-0418">Kinase</keyword>
<proteinExistence type="inferred from homology"/>
<protein>
    <recommendedName>
        <fullName evidence="3 9">4-diphosphocytidyl-2-C-methyl-D-erythritol kinase</fullName>
        <shortName evidence="9">CMK</shortName>
        <ecNumber evidence="2 9">2.7.1.148</ecNumber>
    </recommendedName>
    <alternativeName>
        <fullName evidence="8 9">4-(cytidine-5'-diphospho)-2-C-methyl-D-erythritol kinase</fullName>
    </alternativeName>
</protein>
<evidence type="ECO:0000256" key="4">
    <source>
        <dbReference type="ARBA" id="ARBA00022679"/>
    </source>
</evidence>
<evidence type="ECO:0000313" key="13">
    <source>
        <dbReference type="Proteomes" id="UP000305848"/>
    </source>
</evidence>
<comment type="similarity">
    <text evidence="1 9">Belongs to the GHMP kinase family. IspE subfamily.</text>
</comment>
<evidence type="ECO:0000256" key="3">
    <source>
        <dbReference type="ARBA" id="ARBA00017473"/>
    </source>
</evidence>